<dbReference type="EMBL" id="BMKO01000006">
    <property type="protein sequence ID" value="GGE84181.1"/>
    <property type="molecule type" value="Genomic_DNA"/>
</dbReference>
<keyword evidence="1" id="KW-0175">Coiled coil</keyword>
<dbReference type="Pfam" id="PF11932">
    <property type="entry name" value="DUF3450"/>
    <property type="match status" value="1"/>
</dbReference>
<dbReference type="RefSeq" id="WP_100144750.1">
    <property type="nucleotide sequence ID" value="NZ_BMKO01000006.1"/>
</dbReference>
<evidence type="ECO:0000256" key="1">
    <source>
        <dbReference type="SAM" id="Coils"/>
    </source>
</evidence>
<organism evidence="3 4">
    <name type="scientific">Shewanella carassii</name>
    <dbReference type="NCBI Taxonomy" id="1987584"/>
    <lineage>
        <taxon>Bacteria</taxon>
        <taxon>Pseudomonadati</taxon>
        <taxon>Pseudomonadota</taxon>
        <taxon>Gammaproteobacteria</taxon>
        <taxon>Alteromonadales</taxon>
        <taxon>Shewanellaceae</taxon>
        <taxon>Shewanella</taxon>
    </lineage>
</organism>
<evidence type="ECO:0000256" key="2">
    <source>
        <dbReference type="SAM" id="SignalP"/>
    </source>
</evidence>
<keyword evidence="2" id="KW-0732">Signal</keyword>
<name>A0ABQ1T953_9GAMM</name>
<keyword evidence="4" id="KW-1185">Reference proteome</keyword>
<gene>
    <name evidence="3" type="ORF">GCM10011520_25800</name>
</gene>
<evidence type="ECO:0008006" key="5">
    <source>
        <dbReference type="Google" id="ProtNLM"/>
    </source>
</evidence>
<comment type="caution">
    <text evidence="3">The sequence shown here is derived from an EMBL/GenBank/DDBJ whole genome shotgun (WGS) entry which is preliminary data.</text>
</comment>
<evidence type="ECO:0000313" key="4">
    <source>
        <dbReference type="Proteomes" id="UP000606498"/>
    </source>
</evidence>
<feature type="signal peptide" evidence="2">
    <location>
        <begin position="1"/>
        <end position="24"/>
    </location>
</feature>
<reference evidence="4" key="1">
    <citation type="journal article" date="2019" name="Int. J. Syst. Evol. Microbiol.">
        <title>The Global Catalogue of Microorganisms (GCM) 10K type strain sequencing project: providing services to taxonomists for standard genome sequencing and annotation.</title>
        <authorList>
            <consortium name="The Broad Institute Genomics Platform"/>
            <consortium name="The Broad Institute Genome Sequencing Center for Infectious Disease"/>
            <person name="Wu L."/>
            <person name="Ma J."/>
        </authorList>
    </citation>
    <scope>NUCLEOTIDE SEQUENCE [LARGE SCALE GENOMIC DNA]</scope>
    <source>
        <strain evidence="4">CGMCC 1.16033</strain>
    </source>
</reference>
<evidence type="ECO:0000313" key="3">
    <source>
        <dbReference type="EMBL" id="GGE84181.1"/>
    </source>
</evidence>
<accession>A0ABQ1T953</accession>
<feature type="coiled-coil region" evidence="1">
    <location>
        <begin position="48"/>
        <end position="82"/>
    </location>
</feature>
<feature type="chain" id="PRO_5046967147" description="DUF3450 domain-containing protein" evidence="2">
    <location>
        <begin position="25"/>
        <end position="257"/>
    </location>
</feature>
<dbReference type="Proteomes" id="UP000606498">
    <property type="component" value="Unassembled WGS sequence"/>
</dbReference>
<dbReference type="InterPro" id="IPR016866">
    <property type="entry name" value="UCP028069"/>
</dbReference>
<sequence length="257" mass="28536">MKRLHGWRLGIGMLGLGLISGAYADALQTTDAMMEEKLGYDKAGTELKAHWQQEQQNLSRLLNNYRVERQLLQQRLQSANAEEGEAGARREALASEQLLLEQEAGQYSKLVDTAAQRLSAIWSRLPAPVVREQQDELNLLLNSQEKLASRFTALVNLIEALVSFDHSISLDHTLLVLEEQQWQAQVLYLGLGRALYRLPDGSRTGVGFPDDSGWKWQTVAAEDHDAINNAFAIYLQQQSAALVSLPLLTGDQGGDGQ</sequence>
<protein>
    <recommendedName>
        <fullName evidence="5">DUF3450 domain-containing protein</fullName>
    </recommendedName>
</protein>
<proteinExistence type="predicted"/>